<feature type="region of interest" description="Disordered" evidence="4">
    <location>
        <begin position="183"/>
        <end position="213"/>
    </location>
</feature>
<evidence type="ECO:0000256" key="2">
    <source>
        <dbReference type="ARBA" id="ARBA00023125"/>
    </source>
</evidence>
<dbReference type="Pfam" id="PF13921">
    <property type="entry name" value="Myb_DNA-bind_6"/>
    <property type="match status" value="1"/>
</dbReference>
<keyword evidence="2" id="KW-0238">DNA-binding</keyword>
<evidence type="ECO:0000259" key="6">
    <source>
        <dbReference type="PROSITE" id="PS51294"/>
    </source>
</evidence>
<evidence type="ECO:0000256" key="3">
    <source>
        <dbReference type="ARBA" id="ARBA00023242"/>
    </source>
</evidence>
<dbReference type="InterPro" id="IPR017930">
    <property type="entry name" value="Myb_dom"/>
</dbReference>
<organism evidence="7 8">
    <name type="scientific">Petrolisthes manimaculis</name>
    <dbReference type="NCBI Taxonomy" id="1843537"/>
    <lineage>
        <taxon>Eukaryota</taxon>
        <taxon>Metazoa</taxon>
        <taxon>Ecdysozoa</taxon>
        <taxon>Arthropoda</taxon>
        <taxon>Crustacea</taxon>
        <taxon>Multicrustacea</taxon>
        <taxon>Malacostraca</taxon>
        <taxon>Eumalacostraca</taxon>
        <taxon>Eucarida</taxon>
        <taxon>Decapoda</taxon>
        <taxon>Pleocyemata</taxon>
        <taxon>Anomura</taxon>
        <taxon>Galatheoidea</taxon>
        <taxon>Porcellanidae</taxon>
        <taxon>Petrolisthes</taxon>
    </lineage>
</organism>
<sequence>MAECGYHGCGGDFKCDCKDNDSEMDGDNQAASVLLYNNNGQLVPAEIVVDSLGENIIAVPINTGVTTKKILRNVENVRVVEVAGPSTKPTKAIPIITGRQIQPPSATIVTAVTTIHTTVTTTTTASATTKTPAQVKPRQKVLTNALAKSFISTDLPVKLNSKTDSGCTKILITSDVENKSQQLSTFNDEELSELSPIGRKTSHSNGGEGDDGTTTVMMRINSLGNVELDPVFVTADALTIDTHQVGVNKAEPLNMEVQVDLQTPAASQAEVSNGSINQNWFTSREDKEMLRWRGHAWRQGMWSREETELLQHNIQEYCSQQGIHDPAALIFKMSKEERSGFYRVIARGLNRPLFSVYRRVIRLYDNHNHIGKYTTEEVRKLRELRMKHGNNWQAIAAHLGRSAASVKDRCRLLNEHCNRGAWTTDEEERLSAAVYELAQVLPGEQVTSGISWGEVSGRVRTRSEKQCRTKWLNYLNWKRTSGVEWSKADDTQLICRLSVCGVREESQVDWTALGRAWPACRSPHWLRGKWWNLKRRLPQSAQELGLREMCQQLYNMMSLSLLQSTLVELPATFLSNSSVTSGLSQPSAGNSIESKGGESSSSQDMGGLTMGTIKLCVPAANFSHIINTDDSEEDFASRLSSLVQNALLTQNVETRGSGQTATPSQLLPSTSLTTSSTTSSPHFTHTLTGGSKTSPSLVVETMEESLSLSLPDVTRGLDRGSLGVVVKEEDLLSDGEAGPSEAALATTLDPPSPSAVSSHVILNDPILSVSGEPLAREEGLQATHHDTDISCTGLNED</sequence>
<dbReference type="SUPFAM" id="SSF46689">
    <property type="entry name" value="Homeodomain-like"/>
    <property type="match status" value="2"/>
</dbReference>
<protein>
    <recommendedName>
        <fullName evidence="9">Cyclin-D-binding Myb-like transcription factor 1</fullName>
    </recommendedName>
</protein>
<feature type="domain" description="HTH myb-type" evidence="6">
    <location>
        <begin position="371"/>
        <end position="409"/>
    </location>
</feature>
<dbReference type="CDD" id="cd00167">
    <property type="entry name" value="SANT"/>
    <property type="match status" value="2"/>
</dbReference>
<dbReference type="InterPro" id="IPR046775">
    <property type="entry name" value="DMTF1_N"/>
</dbReference>
<dbReference type="Gene3D" id="1.10.10.60">
    <property type="entry name" value="Homeodomain-like"/>
    <property type="match status" value="2"/>
</dbReference>
<dbReference type="InterPro" id="IPR001005">
    <property type="entry name" value="SANT/Myb"/>
</dbReference>
<reference evidence="7" key="1">
    <citation type="submission" date="2023-11" db="EMBL/GenBank/DDBJ databases">
        <title>Genome assemblies of two species of porcelain crab, Petrolisthes cinctipes and Petrolisthes manimaculis (Anomura: Porcellanidae).</title>
        <authorList>
            <person name="Angst P."/>
        </authorList>
    </citation>
    <scope>NUCLEOTIDE SEQUENCE</scope>
    <source>
        <strain evidence="7">PB745_02</strain>
        <tissue evidence="7">Gill</tissue>
    </source>
</reference>
<dbReference type="FunFam" id="1.10.10.60:FF:000139">
    <property type="entry name" value="cyclin-D-binding Myb-like transcription factor 1 isoform X2"/>
    <property type="match status" value="1"/>
</dbReference>
<comment type="caution">
    <text evidence="7">The sequence shown here is derived from an EMBL/GenBank/DDBJ whole genome shotgun (WGS) entry which is preliminary data.</text>
</comment>
<feature type="compositionally biased region" description="Polar residues" evidence="4">
    <location>
        <begin position="579"/>
        <end position="590"/>
    </location>
</feature>
<dbReference type="Pfam" id="PF20588">
    <property type="entry name" value="DMTF1_N"/>
    <property type="match status" value="1"/>
</dbReference>
<dbReference type="InterPro" id="IPR009057">
    <property type="entry name" value="Homeodomain-like_sf"/>
</dbReference>
<comment type="subcellular location">
    <subcellularLocation>
        <location evidence="1">Nucleus</location>
    </subcellularLocation>
</comment>
<keyword evidence="3" id="KW-0539">Nucleus</keyword>
<feature type="domain" description="Myb-like" evidence="5">
    <location>
        <begin position="371"/>
        <end position="409"/>
    </location>
</feature>
<evidence type="ECO:0000259" key="5">
    <source>
        <dbReference type="PROSITE" id="PS50090"/>
    </source>
</evidence>
<dbReference type="GO" id="GO:0005634">
    <property type="term" value="C:nucleus"/>
    <property type="evidence" value="ECO:0007669"/>
    <property type="project" value="UniProtKB-SubCell"/>
</dbReference>
<feature type="region of interest" description="Disordered" evidence="4">
    <location>
        <begin position="653"/>
        <end position="694"/>
    </location>
</feature>
<name>A0AAE1UMY5_9EUCA</name>
<dbReference type="PANTHER" id="PTHR46380">
    <property type="entry name" value="CYCLIN-D-BINDING MYB-LIKE TRANSCRIPTION FACTOR 1"/>
    <property type="match status" value="1"/>
</dbReference>
<feature type="region of interest" description="Disordered" evidence="4">
    <location>
        <begin position="732"/>
        <end position="757"/>
    </location>
</feature>
<dbReference type="EMBL" id="JAWZYT010000402">
    <property type="protein sequence ID" value="KAK4323914.1"/>
    <property type="molecule type" value="Genomic_DNA"/>
</dbReference>
<proteinExistence type="predicted"/>
<evidence type="ECO:0000313" key="8">
    <source>
        <dbReference type="Proteomes" id="UP001292094"/>
    </source>
</evidence>
<dbReference type="PROSITE" id="PS50090">
    <property type="entry name" value="MYB_LIKE"/>
    <property type="match status" value="2"/>
</dbReference>
<evidence type="ECO:0000256" key="4">
    <source>
        <dbReference type="SAM" id="MobiDB-lite"/>
    </source>
</evidence>
<gene>
    <name evidence="7" type="ORF">Pmani_005418</name>
</gene>
<dbReference type="PANTHER" id="PTHR46380:SF2">
    <property type="entry name" value="CYCLIN-D-BINDING MYB-LIKE TRANSCRIPTION FACTOR 1"/>
    <property type="match status" value="1"/>
</dbReference>
<dbReference type="GO" id="GO:0000978">
    <property type="term" value="F:RNA polymerase II cis-regulatory region sequence-specific DNA binding"/>
    <property type="evidence" value="ECO:0007669"/>
    <property type="project" value="TreeGrafter"/>
</dbReference>
<feature type="compositionally biased region" description="Low complexity" evidence="4">
    <location>
        <begin position="660"/>
        <end position="688"/>
    </location>
</feature>
<evidence type="ECO:0000313" key="7">
    <source>
        <dbReference type="EMBL" id="KAK4323914.1"/>
    </source>
</evidence>
<feature type="domain" description="HTH myb-type" evidence="6">
    <location>
        <begin position="414"/>
        <end position="479"/>
    </location>
</feature>
<dbReference type="PROSITE" id="PS51294">
    <property type="entry name" value="HTH_MYB"/>
    <property type="match status" value="2"/>
</dbReference>
<keyword evidence="8" id="KW-1185">Reference proteome</keyword>
<evidence type="ECO:0008006" key="9">
    <source>
        <dbReference type="Google" id="ProtNLM"/>
    </source>
</evidence>
<dbReference type="GO" id="GO:0000981">
    <property type="term" value="F:DNA-binding transcription factor activity, RNA polymerase II-specific"/>
    <property type="evidence" value="ECO:0007669"/>
    <property type="project" value="TreeGrafter"/>
</dbReference>
<dbReference type="SMART" id="SM00717">
    <property type="entry name" value="SANT"/>
    <property type="match status" value="4"/>
</dbReference>
<evidence type="ECO:0000256" key="1">
    <source>
        <dbReference type="ARBA" id="ARBA00004123"/>
    </source>
</evidence>
<feature type="domain" description="Myb-like" evidence="5">
    <location>
        <begin position="414"/>
        <end position="475"/>
    </location>
</feature>
<dbReference type="InterPro" id="IPR051651">
    <property type="entry name" value="DMTF1_DNA-bind_reg"/>
</dbReference>
<accession>A0AAE1UMY5</accession>
<feature type="compositionally biased region" description="Low complexity" evidence="4">
    <location>
        <begin position="591"/>
        <end position="602"/>
    </location>
</feature>
<feature type="region of interest" description="Disordered" evidence="4">
    <location>
        <begin position="579"/>
        <end position="605"/>
    </location>
</feature>
<dbReference type="AlphaFoldDB" id="A0AAE1UMY5"/>
<dbReference type="Proteomes" id="UP001292094">
    <property type="component" value="Unassembled WGS sequence"/>
</dbReference>